<organism evidence="5 6">
    <name type="scientific">Raphanus sativus</name>
    <name type="common">Radish</name>
    <name type="synonym">Raphanus raphanistrum var. sativus</name>
    <dbReference type="NCBI Taxonomy" id="3726"/>
    <lineage>
        <taxon>Eukaryota</taxon>
        <taxon>Viridiplantae</taxon>
        <taxon>Streptophyta</taxon>
        <taxon>Embryophyta</taxon>
        <taxon>Tracheophyta</taxon>
        <taxon>Spermatophyta</taxon>
        <taxon>Magnoliopsida</taxon>
        <taxon>eudicotyledons</taxon>
        <taxon>Gunneridae</taxon>
        <taxon>Pentapetalae</taxon>
        <taxon>rosids</taxon>
        <taxon>malvids</taxon>
        <taxon>Brassicales</taxon>
        <taxon>Brassicaceae</taxon>
        <taxon>Brassiceae</taxon>
        <taxon>Raphanus</taxon>
    </lineage>
</organism>
<dbReference type="SUPFAM" id="SSF47699">
    <property type="entry name" value="Bifunctional inhibitor/lipid-transfer protein/seed storage 2S albumin"/>
    <property type="match status" value="1"/>
</dbReference>
<evidence type="ECO:0000313" key="5">
    <source>
        <dbReference type="Proteomes" id="UP000504610"/>
    </source>
</evidence>
<dbReference type="CDD" id="cd01958">
    <property type="entry name" value="HPS_like"/>
    <property type="match status" value="1"/>
</dbReference>
<dbReference type="InterPro" id="IPR016140">
    <property type="entry name" value="Bifunc_inhib/LTP/seed_store"/>
</dbReference>
<keyword evidence="5" id="KW-1185">Reference proteome</keyword>
<accession>A0A6J0KJB5</accession>
<dbReference type="RefSeq" id="XP_018448057.1">
    <property type="nucleotide sequence ID" value="XM_018592555.2"/>
</dbReference>
<comment type="similarity">
    <text evidence="1">Belongs to the plant LTP family. PEARLI1 subfamily.</text>
</comment>
<evidence type="ECO:0000313" key="6">
    <source>
        <dbReference type="RefSeq" id="XP_018448057.1"/>
    </source>
</evidence>
<dbReference type="SMART" id="SM00499">
    <property type="entry name" value="AAI"/>
    <property type="match status" value="1"/>
</dbReference>
<dbReference type="AlphaFoldDB" id="A0A6J0KJB5"/>
<proteinExistence type="inferred from homology"/>
<dbReference type="Gene3D" id="1.10.110.10">
    <property type="entry name" value="Plant lipid-transfer and hydrophobic proteins"/>
    <property type="match status" value="1"/>
</dbReference>
<feature type="domain" description="Bifunctional inhibitor/plant lipid transfer protein/seed storage helical" evidence="4">
    <location>
        <begin position="141"/>
        <end position="223"/>
    </location>
</feature>
<dbReference type="PRINTS" id="PR01217">
    <property type="entry name" value="PRICHEXTENSN"/>
</dbReference>
<feature type="chain" id="PRO_5027062079" evidence="3">
    <location>
        <begin position="26"/>
        <end position="234"/>
    </location>
</feature>
<dbReference type="KEGG" id="rsz:108819503"/>
<evidence type="ECO:0000259" key="4">
    <source>
        <dbReference type="SMART" id="SM00499"/>
    </source>
</evidence>
<evidence type="ECO:0000256" key="3">
    <source>
        <dbReference type="SAM" id="SignalP"/>
    </source>
</evidence>
<evidence type="ECO:0000256" key="2">
    <source>
        <dbReference type="SAM" id="MobiDB-lite"/>
    </source>
</evidence>
<dbReference type="Proteomes" id="UP000504610">
    <property type="component" value="Chromosome 8"/>
</dbReference>
<dbReference type="PANTHER" id="PTHR31731">
    <property type="match status" value="1"/>
</dbReference>
<dbReference type="InterPro" id="IPR036312">
    <property type="entry name" value="Bifun_inhib/LTP/seed_sf"/>
</dbReference>
<feature type="signal peptide" evidence="3">
    <location>
        <begin position="1"/>
        <end position="25"/>
    </location>
</feature>
<dbReference type="Pfam" id="PF14547">
    <property type="entry name" value="Hydrophob_seed"/>
    <property type="match status" value="1"/>
</dbReference>
<evidence type="ECO:0000256" key="1">
    <source>
        <dbReference type="ARBA" id="ARBA00008965"/>
    </source>
</evidence>
<gene>
    <name evidence="6" type="primary">LOC108819503</name>
</gene>
<sequence length="234" mass="24609">MGLLHKQNLFFVILLLVGFLAVSYACDCSDPPKPSPHPVKLPKPPTVKPPPYTPKPPPHTPKPPPVKPPHTPSPPHSFPPYTPQPPTVKPPPQPTPTPSPPPPYVKPPPVPSPETPCPPPPPPLTPCPPPPPAPTPEPETCSIDALKLGACVDVLGGLIHIGLGKSYAKATCCPVLGGLVGLDAAVCLCTTIRAKLLNIDLIIPIALELLVDCGKTPPRDFKCPAPQRKSPLLV</sequence>
<dbReference type="PROSITE" id="PS51257">
    <property type="entry name" value="PROKAR_LIPOPROTEIN"/>
    <property type="match status" value="1"/>
</dbReference>
<dbReference type="GeneID" id="108819503"/>
<name>A0A6J0KJB5_RAPSA</name>
<keyword evidence="3" id="KW-0732">Signal</keyword>
<feature type="region of interest" description="Disordered" evidence="2">
    <location>
        <begin position="31"/>
        <end position="120"/>
    </location>
</feature>
<dbReference type="OrthoDB" id="1935738at2759"/>
<dbReference type="InterPro" id="IPR051636">
    <property type="entry name" value="Plant_LTP/defense-related"/>
</dbReference>
<protein>
    <submittedName>
        <fullName evidence="6">36.4 kDa proline-rich protein</fullName>
    </submittedName>
</protein>
<dbReference type="InterPro" id="IPR027923">
    <property type="entry name" value="Hydrophob_seed_dom"/>
</dbReference>
<reference evidence="5" key="1">
    <citation type="journal article" date="2019" name="Database">
        <title>The radish genome database (RadishGD): an integrated information resource for radish genomics.</title>
        <authorList>
            <person name="Yu H.J."/>
            <person name="Baek S."/>
            <person name="Lee Y.J."/>
            <person name="Cho A."/>
            <person name="Mun J.H."/>
        </authorList>
    </citation>
    <scope>NUCLEOTIDE SEQUENCE [LARGE SCALE GENOMIC DNA]</scope>
    <source>
        <strain evidence="5">cv. WK10039</strain>
    </source>
</reference>
<reference evidence="6" key="2">
    <citation type="submission" date="2025-08" db="UniProtKB">
        <authorList>
            <consortium name="RefSeq"/>
        </authorList>
    </citation>
    <scope>IDENTIFICATION</scope>
    <source>
        <tissue evidence="6">Leaf</tissue>
    </source>
</reference>